<gene>
    <name evidence="2" type="ORF">HMPREF9140_01213</name>
</gene>
<evidence type="ECO:0000256" key="1">
    <source>
        <dbReference type="SAM" id="MobiDB-lite"/>
    </source>
</evidence>
<feature type="compositionally biased region" description="Acidic residues" evidence="1">
    <location>
        <begin position="304"/>
        <end position="315"/>
    </location>
</feature>
<dbReference type="HOGENOM" id="CLU_057108_1_0_10"/>
<dbReference type="InterPro" id="IPR046228">
    <property type="entry name" value="DUF6261"/>
</dbReference>
<comment type="caution">
    <text evidence="2">The sequence shown here is derived from an EMBL/GenBank/DDBJ whole genome shotgun (WGS) entry which is preliminary data.</text>
</comment>
<organism evidence="2 3">
    <name type="scientific">Prevotella micans F0438</name>
    <dbReference type="NCBI Taxonomy" id="883158"/>
    <lineage>
        <taxon>Bacteria</taxon>
        <taxon>Pseudomonadati</taxon>
        <taxon>Bacteroidota</taxon>
        <taxon>Bacteroidia</taxon>
        <taxon>Bacteroidales</taxon>
        <taxon>Prevotellaceae</taxon>
        <taxon>Prevotella</taxon>
    </lineage>
</organism>
<feature type="region of interest" description="Disordered" evidence="1">
    <location>
        <begin position="243"/>
        <end position="315"/>
    </location>
</feature>
<dbReference type="AlphaFoldDB" id="H1Q2S5"/>
<dbReference type="STRING" id="883158.HMPREF9140_01213"/>
<dbReference type="Pfam" id="PF19775">
    <property type="entry name" value="DUF6261"/>
    <property type="match status" value="1"/>
</dbReference>
<name>H1Q2S5_9BACT</name>
<sequence>MENITELPLRISIRGCYFSNFRNNHHFALHRQLHGAVAKVDLKKLHIDKELMDEWEGLIEQSFTLGPRARIAELTRQMGELNARLTEMITYIFGVIRAQRFSFDKDMSGSALRLYNIIRSYRGLQKMLREGKSARIESLLGLLDEKADDVKRLGLTASVAELGRMNNELSATFILRANTKVGHTPAYKLRPELDRIFSLVVNRISASYVLAKSDADKLEIIRLVVILNRVIADFRRSYHESMAQRRRDRSRVDDSVVDDEAAADDESDSLVSLDSSAEDFDSSEADSSAETLSEADSVEKVAESVDEDEPSLEAG</sequence>
<reference evidence="2 3" key="1">
    <citation type="submission" date="2011-12" db="EMBL/GenBank/DDBJ databases">
        <title>The Genome Sequence of Prevotella micans F0438.</title>
        <authorList>
            <consortium name="The Broad Institute Genome Sequencing Platform"/>
            <person name="Earl A."/>
            <person name="Ward D."/>
            <person name="Feldgarden M."/>
            <person name="Gevers D."/>
            <person name="Izard J."/>
            <person name="Baranova O.V."/>
            <person name="Blanton J.M."/>
            <person name="Wade W.G."/>
            <person name="Dewhirst F.E."/>
            <person name="Young S.K."/>
            <person name="Zeng Q."/>
            <person name="Gargeya S."/>
            <person name="Fitzgerald M."/>
            <person name="Haas B."/>
            <person name="Abouelleil A."/>
            <person name="Alvarado L."/>
            <person name="Arachchi H.M."/>
            <person name="Berlin A."/>
            <person name="Chapman S.B."/>
            <person name="Gearin G."/>
            <person name="Goldberg J."/>
            <person name="Griggs A."/>
            <person name="Gujja S."/>
            <person name="Hansen M."/>
            <person name="Heiman D."/>
            <person name="Howarth C."/>
            <person name="Larimer J."/>
            <person name="Lui A."/>
            <person name="MacDonald P.J.P."/>
            <person name="McCowen C."/>
            <person name="Montmayeur A."/>
            <person name="Murphy C."/>
            <person name="Neiman D."/>
            <person name="Pearson M."/>
            <person name="Priest M."/>
            <person name="Roberts A."/>
            <person name="Saif S."/>
            <person name="Shea T."/>
            <person name="Sisk P."/>
            <person name="Stolte C."/>
            <person name="Sykes S."/>
            <person name="Wortman J."/>
            <person name="Nusbaum C."/>
            <person name="Birren B."/>
        </authorList>
    </citation>
    <scope>NUCLEOTIDE SEQUENCE [LARGE SCALE GENOMIC DNA]</scope>
    <source>
        <strain evidence="2 3">F0438</strain>
    </source>
</reference>
<feature type="compositionally biased region" description="Basic and acidic residues" evidence="1">
    <location>
        <begin position="243"/>
        <end position="254"/>
    </location>
</feature>
<proteinExistence type="predicted"/>
<protein>
    <submittedName>
        <fullName evidence="2">Uncharacterized protein</fullName>
    </submittedName>
</protein>
<feature type="compositionally biased region" description="Low complexity" evidence="1">
    <location>
        <begin position="285"/>
        <end position="295"/>
    </location>
</feature>
<dbReference type="EMBL" id="AGWK01000035">
    <property type="protein sequence ID" value="EHO70179.1"/>
    <property type="molecule type" value="Genomic_DNA"/>
</dbReference>
<dbReference type="PATRIC" id="fig|883158.3.peg.1221"/>
<evidence type="ECO:0000313" key="3">
    <source>
        <dbReference type="Proteomes" id="UP000016023"/>
    </source>
</evidence>
<keyword evidence="3" id="KW-1185">Reference proteome</keyword>
<evidence type="ECO:0000313" key="2">
    <source>
        <dbReference type="EMBL" id="EHO70179.1"/>
    </source>
</evidence>
<dbReference type="Proteomes" id="UP000016023">
    <property type="component" value="Unassembled WGS sequence"/>
</dbReference>
<feature type="compositionally biased region" description="Acidic residues" evidence="1">
    <location>
        <begin position="255"/>
        <end position="268"/>
    </location>
</feature>
<accession>H1Q2S5</accession>